<dbReference type="InterPro" id="IPR011049">
    <property type="entry name" value="Serralysin-like_metalloprot_C"/>
</dbReference>
<dbReference type="Proteomes" id="UP000786693">
    <property type="component" value="Unassembled WGS sequence"/>
</dbReference>
<dbReference type="Pfam" id="PF00353">
    <property type="entry name" value="HemolysinCabind"/>
    <property type="match status" value="2"/>
</dbReference>
<dbReference type="SMART" id="SM00235">
    <property type="entry name" value="ZnMc"/>
    <property type="match status" value="1"/>
</dbReference>
<evidence type="ECO:0000313" key="4">
    <source>
        <dbReference type="Proteomes" id="UP000786693"/>
    </source>
</evidence>
<dbReference type="PROSITE" id="PS00330">
    <property type="entry name" value="HEMOLYSIN_CALCIUM"/>
    <property type="match status" value="2"/>
</dbReference>
<protein>
    <recommendedName>
        <fullName evidence="2">Peptidase metallopeptidase domain-containing protein</fullName>
    </recommendedName>
</protein>
<name>A0ABQ4NIP9_9RHOB</name>
<evidence type="ECO:0000313" key="3">
    <source>
        <dbReference type="EMBL" id="GIT93987.1"/>
    </source>
</evidence>
<dbReference type="Gene3D" id="2.60.120.380">
    <property type="match status" value="1"/>
</dbReference>
<proteinExistence type="inferred from homology"/>
<organism evidence="3 4">
    <name type="scientific">Jannaschia pagri</name>
    <dbReference type="NCBI Taxonomy" id="2829797"/>
    <lineage>
        <taxon>Bacteria</taxon>
        <taxon>Pseudomonadati</taxon>
        <taxon>Pseudomonadota</taxon>
        <taxon>Alphaproteobacteria</taxon>
        <taxon>Rhodobacterales</taxon>
        <taxon>Roseobacteraceae</taxon>
        <taxon>Jannaschia</taxon>
    </lineage>
</organism>
<dbReference type="SUPFAM" id="SSF51120">
    <property type="entry name" value="beta-Roll"/>
    <property type="match status" value="2"/>
</dbReference>
<sequence length="675" mass="73502">MTKLAHQISFDLPADATTTGDVEIGETLFSIFEEPGDHDWVRVELEAGKYYAWDLDGPVAFNEEIGRDEERGFVRIFDTEGNVLTPNWRDVYFAPQVSGTYFLDVFSKDKPGSEGVYTLEMFQPTEVSDLLRTIRSFAAVPDKDNITVAFDTSEASAEWSDVARAAFEAAYDIIESAVDVTITTIEDEAAADWLLRIKTTDSRSSNFDFPGYNDQDQQVGNFAAWRIAAIEEDAANGREGFDPFQMGHFLHELGHALGLSHPHDRSFGATAFEGVSRSQDLGAFELNQKIWTIMSYNGRDPGNATLAALDIAALQDMYGANETANAGDTEYVLPSDPNAREGITTIWDTGGNDMIRAEAGTTFDVVIDLRPASLQYREGGGGFLSSRKLGPEETFAPTGFTIANGTDIERALGGGGNDYLTGHDGGNGLFGFGGNDKIRGLEGDDTLSGGYGNDILDGGPGADNMQGGSGDDIYYVDHIGDQVAEDSSSGTDRIITTVNQSLLHRTDRAHVFGSGKGGVEILEARGADDLELEVGGDWRDAQTVIGNAGNNKIFVRDGNHTASGGGGADQFILKPTGPREIGEYQSDIRLTITDFDADDMVVLSDEYLPLGSASTYYRTLSSQEFQRLLNPPEGSRFSLTISETSNEVRIWDGWDVLRISFGEYDELRLDQFLLY</sequence>
<gene>
    <name evidence="3" type="ORF">JANAI62_06100</name>
</gene>
<evidence type="ECO:0000256" key="1">
    <source>
        <dbReference type="ARBA" id="ARBA00009490"/>
    </source>
</evidence>
<dbReference type="PRINTS" id="PR00313">
    <property type="entry name" value="CABNDNGRPT"/>
</dbReference>
<feature type="domain" description="Peptidase metallopeptidase" evidence="2">
    <location>
        <begin position="137"/>
        <end position="300"/>
    </location>
</feature>
<reference evidence="3 4" key="1">
    <citation type="submission" date="2021-05" db="EMBL/GenBank/DDBJ databases">
        <title>Bacteria Genome sequencing.</title>
        <authorList>
            <person name="Takabe Y."/>
            <person name="Nakajima Y."/>
            <person name="Suzuki S."/>
            <person name="Shiozaki T."/>
        </authorList>
    </citation>
    <scope>NUCLEOTIDE SEQUENCE [LARGE SCALE GENOMIC DNA]</scope>
    <source>
        <strain evidence="3 4">AI_62</strain>
    </source>
</reference>
<dbReference type="Gene3D" id="3.40.390.10">
    <property type="entry name" value="Collagenase (Catalytic Domain)"/>
    <property type="match status" value="1"/>
</dbReference>
<dbReference type="RefSeq" id="WP_220747494.1">
    <property type="nucleotide sequence ID" value="NZ_BPFH01000001.1"/>
</dbReference>
<dbReference type="EMBL" id="BPFH01000001">
    <property type="protein sequence ID" value="GIT93987.1"/>
    <property type="molecule type" value="Genomic_DNA"/>
</dbReference>
<dbReference type="InterPro" id="IPR024079">
    <property type="entry name" value="MetalloPept_cat_dom_sf"/>
</dbReference>
<dbReference type="InterPro" id="IPR006026">
    <property type="entry name" value="Peptidase_Metallo"/>
</dbReference>
<dbReference type="InterPro" id="IPR001343">
    <property type="entry name" value="Hemolysn_Ca-bd"/>
</dbReference>
<accession>A0ABQ4NIP9</accession>
<dbReference type="Gene3D" id="2.150.10.10">
    <property type="entry name" value="Serralysin-like metalloprotease, C-terminal"/>
    <property type="match status" value="1"/>
</dbReference>
<evidence type="ECO:0000259" key="2">
    <source>
        <dbReference type="SMART" id="SM00235"/>
    </source>
</evidence>
<dbReference type="SUPFAM" id="SSF55486">
    <property type="entry name" value="Metalloproteases ('zincins'), catalytic domain"/>
    <property type="match status" value="1"/>
</dbReference>
<comment type="similarity">
    <text evidence="1">Belongs to the peptidase M10B family.</text>
</comment>
<dbReference type="InterPro" id="IPR018511">
    <property type="entry name" value="Hemolysin-typ_Ca-bd_CS"/>
</dbReference>
<comment type="caution">
    <text evidence="3">The sequence shown here is derived from an EMBL/GenBank/DDBJ whole genome shotgun (WGS) entry which is preliminary data.</text>
</comment>
<keyword evidence="4" id="KW-1185">Reference proteome</keyword>